<sequence length="305" mass="33876">MRTSSIHWTYVQHYLWALVSLIIIPLARTGDSTHSFTVNGGNCGSFISFMTKTMDIHWKGAALEDDCSVYIAINSITPYTVNNTLCARAEAWDVTDKHFTLSFGSGFGYTRRTYFKANETKNNVTYCARENSGLRLRFFTYRKSKSHVHLKITQTYIPDDSRGDPLPTAVYRLLGGAGAIIMVGLLASVILKRRRRARQGYIGRGGVVLRRTDEAGNRDEAMVALYRPAQNNPCTFTTTSTSNNGINGYNGPAAQSFTEYPSSQPTKPPEYSEIQGNQNGFPQYPDSAPPCYEDVAGGRSENTKI</sequence>
<feature type="transmembrane region" description="Helical" evidence="2">
    <location>
        <begin position="7"/>
        <end position="27"/>
    </location>
</feature>
<dbReference type="EMBL" id="NEDP02076712">
    <property type="protein sequence ID" value="OWF35701.1"/>
    <property type="molecule type" value="Genomic_DNA"/>
</dbReference>
<proteinExistence type="predicted"/>
<feature type="transmembrane region" description="Helical" evidence="2">
    <location>
        <begin position="169"/>
        <end position="191"/>
    </location>
</feature>
<evidence type="ECO:0000313" key="3">
    <source>
        <dbReference type="EMBL" id="OWF35701.1"/>
    </source>
</evidence>
<feature type="compositionally biased region" description="Polar residues" evidence="1">
    <location>
        <begin position="253"/>
        <end position="265"/>
    </location>
</feature>
<name>A0A210PGU6_MIZYE</name>
<keyword evidence="4" id="KW-1185">Reference proteome</keyword>
<reference evidence="3 4" key="1">
    <citation type="journal article" date="2017" name="Nat. Ecol. Evol.">
        <title>Scallop genome provides insights into evolution of bilaterian karyotype and development.</title>
        <authorList>
            <person name="Wang S."/>
            <person name="Zhang J."/>
            <person name="Jiao W."/>
            <person name="Li J."/>
            <person name="Xun X."/>
            <person name="Sun Y."/>
            <person name="Guo X."/>
            <person name="Huan P."/>
            <person name="Dong B."/>
            <person name="Zhang L."/>
            <person name="Hu X."/>
            <person name="Sun X."/>
            <person name="Wang J."/>
            <person name="Zhao C."/>
            <person name="Wang Y."/>
            <person name="Wang D."/>
            <person name="Huang X."/>
            <person name="Wang R."/>
            <person name="Lv J."/>
            <person name="Li Y."/>
            <person name="Zhang Z."/>
            <person name="Liu B."/>
            <person name="Lu W."/>
            <person name="Hui Y."/>
            <person name="Liang J."/>
            <person name="Zhou Z."/>
            <person name="Hou R."/>
            <person name="Li X."/>
            <person name="Liu Y."/>
            <person name="Li H."/>
            <person name="Ning X."/>
            <person name="Lin Y."/>
            <person name="Zhao L."/>
            <person name="Xing Q."/>
            <person name="Dou J."/>
            <person name="Li Y."/>
            <person name="Mao J."/>
            <person name="Guo H."/>
            <person name="Dou H."/>
            <person name="Li T."/>
            <person name="Mu C."/>
            <person name="Jiang W."/>
            <person name="Fu Q."/>
            <person name="Fu X."/>
            <person name="Miao Y."/>
            <person name="Liu J."/>
            <person name="Yu Q."/>
            <person name="Li R."/>
            <person name="Liao H."/>
            <person name="Li X."/>
            <person name="Kong Y."/>
            <person name="Jiang Z."/>
            <person name="Chourrout D."/>
            <person name="Li R."/>
            <person name="Bao Z."/>
        </authorList>
    </citation>
    <scope>NUCLEOTIDE SEQUENCE [LARGE SCALE GENOMIC DNA]</scope>
    <source>
        <strain evidence="3 4">PY_sf001</strain>
    </source>
</reference>
<evidence type="ECO:0000256" key="1">
    <source>
        <dbReference type="SAM" id="MobiDB-lite"/>
    </source>
</evidence>
<comment type="caution">
    <text evidence="3">The sequence shown here is derived from an EMBL/GenBank/DDBJ whole genome shotgun (WGS) entry which is preliminary data.</text>
</comment>
<keyword evidence="2" id="KW-0812">Transmembrane</keyword>
<accession>A0A210PGU6</accession>
<evidence type="ECO:0000256" key="2">
    <source>
        <dbReference type="SAM" id="Phobius"/>
    </source>
</evidence>
<keyword evidence="2" id="KW-0472">Membrane</keyword>
<evidence type="ECO:0000313" key="4">
    <source>
        <dbReference type="Proteomes" id="UP000242188"/>
    </source>
</evidence>
<dbReference type="AlphaFoldDB" id="A0A210PGU6"/>
<protein>
    <submittedName>
        <fullName evidence="3">Uncharacterized protein</fullName>
    </submittedName>
</protein>
<feature type="region of interest" description="Disordered" evidence="1">
    <location>
        <begin position="251"/>
        <end position="305"/>
    </location>
</feature>
<dbReference type="Proteomes" id="UP000242188">
    <property type="component" value="Unassembled WGS sequence"/>
</dbReference>
<organism evidence="3 4">
    <name type="scientific">Mizuhopecten yessoensis</name>
    <name type="common">Japanese scallop</name>
    <name type="synonym">Patinopecten yessoensis</name>
    <dbReference type="NCBI Taxonomy" id="6573"/>
    <lineage>
        <taxon>Eukaryota</taxon>
        <taxon>Metazoa</taxon>
        <taxon>Spiralia</taxon>
        <taxon>Lophotrochozoa</taxon>
        <taxon>Mollusca</taxon>
        <taxon>Bivalvia</taxon>
        <taxon>Autobranchia</taxon>
        <taxon>Pteriomorphia</taxon>
        <taxon>Pectinida</taxon>
        <taxon>Pectinoidea</taxon>
        <taxon>Pectinidae</taxon>
        <taxon>Mizuhopecten</taxon>
    </lineage>
</organism>
<dbReference type="OrthoDB" id="10399755at2759"/>
<keyword evidence="2" id="KW-1133">Transmembrane helix</keyword>
<gene>
    <name evidence="3" type="ORF">KP79_PYT03307</name>
</gene>